<dbReference type="InterPro" id="IPR024072">
    <property type="entry name" value="DHFR-like_dom_sf"/>
</dbReference>
<dbReference type="Pfam" id="PF01872">
    <property type="entry name" value="RibD_C"/>
    <property type="match status" value="1"/>
</dbReference>
<evidence type="ECO:0000256" key="7">
    <source>
        <dbReference type="ARBA" id="ARBA00022723"/>
    </source>
</evidence>
<dbReference type="GO" id="GO:0009231">
    <property type="term" value="P:riboflavin biosynthetic process"/>
    <property type="evidence" value="ECO:0007669"/>
    <property type="project" value="UniProtKB-UniPathway"/>
</dbReference>
<feature type="binding site" evidence="16">
    <location>
        <position position="196"/>
    </location>
    <ligand>
        <name>NADP(+)</name>
        <dbReference type="ChEBI" id="CHEBI:58349"/>
    </ligand>
</feature>
<dbReference type="InterPro" id="IPR002125">
    <property type="entry name" value="CMP_dCMP_dom"/>
</dbReference>
<dbReference type="InterPro" id="IPR016192">
    <property type="entry name" value="APOBEC/CMP_deaminase_Zn-bd"/>
</dbReference>
<dbReference type="RefSeq" id="WP_135371018.1">
    <property type="nucleotide sequence ID" value="NZ_RKLY01000001.1"/>
</dbReference>
<keyword evidence="20" id="KW-1185">Reference proteome</keyword>
<dbReference type="Gene3D" id="3.40.140.10">
    <property type="entry name" value="Cytidine Deaminase, domain 2"/>
    <property type="match status" value="1"/>
</dbReference>
<feature type="binding site" evidence="17">
    <location>
        <position position="47"/>
    </location>
    <ligand>
        <name>Zn(2+)</name>
        <dbReference type="ChEBI" id="CHEBI:29105"/>
        <note>catalytic</note>
    </ligand>
</feature>
<keyword evidence="6 14" id="KW-0686">Riboflavin biosynthesis</keyword>
<dbReference type="Pfam" id="PF00383">
    <property type="entry name" value="dCMP_cyt_deam_1"/>
    <property type="match status" value="1"/>
</dbReference>
<evidence type="ECO:0000256" key="12">
    <source>
        <dbReference type="ARBA" id="ARBA00049861"/>
    </source>
</evidence>
<proteinExistence type="inferred from homology"/>
<evidence type="ECO:0000259" key="18">
    <source>
        <dbReference type="PROSITE" id="PS51747"/>
    </source>
</evidence>
<evidence type="ECO:0000256" key="10">
    <source>
        <dbReference type="ARBA" id="ARBA00023002"/>
    </source>
</evidence>
<feature type="binding site" evidence="17">
    <location>
        <position position="74"/>
    </location>
    <ligand>
        <name>Zn(2+)</name>
        <dbReference type="ChEBI" id="CHEBI:29105"/>
        <note>catalytic</note>
    </ligand>
</feature>
<sequence length="341" mass="38716">MNRFMKLAFTEARKGKDTWKNPQVGAVIVKNQQVLSSGHHETYGRNHAEINALKHLSDISQAEGATLYVTLEPCSHFGKTPPCVQRIVEVGIKKVVIAETDPNPIVSGNGIKYLEDHGVQVENLQQKNDLNVAYRFFHQHKRPLVTIKYAMTLDGKVNQTKGVRSMITNQEVFSDTQELRRQSQVILVGENTFKVDDPKLTVREKEKFPPIRAVVIRDVNSVDLKMQIFQTNEPIYFFSQEKSQRELPENVQVFVDEWTPTKIVQKLTELGMQSLLVEGGSHIQADFLKEKLCDRLIVYLANKVFGQGLPAINGPVANLKFSKPEILLLADNLKITTWRLD</sequence>
<dbReference type="UniPathway" id="UPA00275">
    <property type="reaction ID" value="UER00401"/>
</dbReference>
<evidence type="ECO:0000256" key="6">
    <source>
        <dbReference type="ARBA" id="ARBA00022619"/>
    </source>
</evidence>
<dbReference type="EC" id="3.5.4.26" evidence="14"/>
<feature type="binding site" evidence="16">
    <location>
        <position position="192"/>
    </location>
    <ligand>
        <name>NADP(+)</name>
        <dbReference type="ChEBI" id="CHEBI:58349"/>
    </ligand>
</feature>
<dbReference type="NCBIfam" id="TIGR00326">
    <property type="entry name" value="eubact_ribD"/>
    <property type="match status" value="1"/>
</dbReference>
<comment type="catalytic activity">
    <reaction evidence="13 14">
        <text>2,5-diamino-6-hydroxy-4-(5-phosphoribosylamino)-pyrimidine + H2O + H(+) = 5-amino-6-(5-phospho-D-ribosylamino)uracil + NH4(+)</text>
        <dbReference type="Rhea" id="RHEA:21868"/>
        <dbReference type="ChEBI" id="CHEBI:15377"/>
        <dbReference type="ChEBI" id="CHEBI:15378"/>
        <dbReference type="ChEBI" id="CHEBI:28938"/>
        <dbReference type="ChEBI" id="CHEBI:58453"/>
        <dbReference type="ChEBI" id="CHEBI:58614"/>
        <dbReference type="EC" id="3.5.4.26"/>
    </reaction>
</comment>
<evidence type="ECO:0000256" key="1">
    <source>
        <dbReference type="ARBA" id="ARBA00002151"/>
    </source>
</evidence>
<feature type="active site" description="Proton donor" evidence="15">
    <location>
        <position position="49"/>
    </location>
</feature>
<dbReference type="GO" id="GO:0008270">
    <property type="term" value="F:zinc ion binding"/>
    <property type="evidence" value="ECO:0007669"/>
    <property type="project" value="InterPro"/>
</dbReference>
<dbReference type="CDD" id="cd01284">
    <property type="entry name" value="Riboflavin_deaminase-reductase"/>
    <property type="match status" value="1"/>
</dbReference>
<keyword evidence="11" id="KW-0511">Multifunctional enzyme</keyword>
<protein>
    <recommendedName>
        <fullName evidence="14">Riboflavin biosynthesis protein RibD</fullName>
    </recommendedName>
    <domain>
        <recommendedName>
            <fullName evidence="14">Diaminohydroxyphosphoribosylaminopyrimidine deaminase</fullName>
            <shortName evidence="14">DRAP deaminase</shortName>
            <ecNumber evidence="14">3.5.4.26</ecNumber>
        </recommendedName>
        <alternativeName>
            <fullName evidence="14">Riboflavin-specific deaminase</fullName>
        </alternativeName>
    </domain>
    <domain>
        <recommendedName>
            <fullName evidence="14">5-amino-6-(5-phosphoribosylamino)uracil reductase</fullName>
            <ecNumber evidence="14">1.1.1.193</ecNumber>
        </recommendedName>
        <alternativeName>
            <fullName evidence="14">HTP reductase</fullName>
        </alternativeName>
    </domain>
</protein>
<feature type="binding site" evidence="16">
    <location>
        <position position="278"/>
    </location>
    <ligand>
        <name>substrate</name>
    </ligand>
</feature>
<evidence type="ECO:0000256" key="17">
    <source>
        <dbReference type="PIRSR" id="PIRSR006769-3"/>
    </source>
</evidence>
<feature type="binding site" evidence="17">
    <location>
        <position position="83"/>
    </location>
    <ligand>
        <name>Zn(2+)</name>
        <dbReference type="ChEBI" id="CHEBI:29105"/>
        <note>catalytic</note>
    </ligand>
</feature>
<evidence type="ECO:0000256" key="9">
    <source>
        <dbReference type="ARBA" id="ARBA00022857"/>
    </source>
</evidence>
<dbReference type="PROSITE" id="PS51747">
    <property type="entry name" value="CYT_DCMP_DEAMINASES_2"/>
    <property type="match status" value="1"/>
</dbReference>
<dbReference type="EMBL" id="RKLY01000001">
    <property type="protein sequence ID" value="TGD25407.1"/>
    <property type="molecule type" value="Genomic_DNA"/>
</dbReference>
<feature type="domain" description="CMP/dCMP-type deaminase" evidence="18">
    <location>
        <begin position="1"/>
        <end position="122"/>
    </location>
</feature>
<dbReference type="GO" id="GO:0008703">
    <property type="term" value="F:5-amino-6-(5-phosphoribosylamino)uracil reductase activity"/>
    <property type="evidence" value="ECO:0007669"/>
    <property type="project" value="UniProtKB-EC"/>
</dbReference>
<dbReference type="PROSITE" id="PS00903">
    <property type="entry name" value="CYT_DCMP_DEAMINASES_1"/>
    <property type="match status" value="1"/>
</dbReference>
<name>A0A4Z0JTH7_9LACO</name>
<evidence type="ECO:0000256" key="14">
    <source>
        <dbReference type="PIRNR" id="PIRNR006769"/>
    </source>
</evidence>
<evidence type="ECO:0000256" key="3">
    <source>
        <dbReference type="ARBA" id="ARBA00004910"/>
    </source>
</evidence>
<evidence type="ECO:0000256" key="5">
    <source>
        <dbReference type="ARBA" id="ARBA00007417"/>
    </source>
</evidence>
<evidence type="ECO:0000256" key="2">
    <source>
        <dbReference type="ARBA" id="ARBA00004882"/>
    </source>
</evidence>
<dbReference type="PANTHER" id="PTHR38011">
    <property type="entry name" value="DIHYDROFOLATE REDUCTASE FAMILY PROTEIN (AFU_ORTHOLOGUE AFUA_8G06820)"/>
    <property type="match status" value="1"/>
</dbReference>
<comment type="caution">
    <text evidence="19">The sequence shown here is derived from an EMBL/GenBank/DDBJ whole genome shotgun (WGS) entry which is preliminary data.</text>
</comment>
<evidence type="ECO:0000256" key="4">
    <source>
        <dbReference type="ARBA" id="ARBA00005259"/>
    </source>
</evidence>
<dbReference type="PIRSF" id="PIRSF006769">
    <property type="entry name" value="RibD"/>
    <property type="match status" value="1"/>
</dbReference>
<comment type="similarity">
    <text evidence="4 14">In the N-terminal section; belongs to the cytidine and deoxycytidylate deaminase family.</text>
</comment>
<evidence type="ECO:0000313" key="20">
    <source>
        <dbReference type="Proteomes" id="UP000298021"/>
    </source>
</evidence>
<keyword evidence="9 14" id="KW-0521">NADP</keyword>
<keyword evidence="14 19" id="KW-0378">Hydrolase</keyword>
<dbReference type="PANTHER" id="PTHR38011:SF7">
    <property type="entry name" value="2,5-DIAMINO-6-RIBOSYLAMINO-4(3H)-PYRIMIDINONE 5'-PHOSPHATE REDUCTASE"/>
    <property type="match status" value="1"/>
</dbReference>
<comment type="catalytic activity">
    <reaction evidence="12 14">
        <text>5-amino-6-(5-phospho-D-ribitylamino)uracil + NADP(+) = 5-amino-6-(5-phospho-D-ribosylamino)uracil + NADPH + H(+)</text>
        <dbReference type="Rhea" id="RHEA:17845"/>
        <dbReference type="ChEBI" id="CHEBI:15378"/>
        <dbReference type="ChEBI" id="CHEBI:57783"/>
        <dbReference type="ChEBI" id="CHEBI:58349"/>
        <dbReference type="ChEBI" id="CHEBI:58421"/>
        <dbReference type="ChEBI" id="CHEBI:58453"/>
        <dbReference type="EC" id="1.1.1.193"/>
    </reaction>
</comment>
<dbReference type="SUPFAM" id="SSF53597">
    <property type="entry name" value="Dihydrofolate reductase-like"/>
    <property type="match status" value="1"/>
</dbReference>
<evidence type="ECO:0000256" key="11">
    <source>
        <dbReference type="ARBA" id="ARBA00023268"/>
    </source>
</evidence>
<feature type="binding site" evidence="16">
    <location>
        <position position="200"/>
    </location>
    <ligand>
        <name>substrate</name>
    </ligand>
</feature>
<feature type="binding site" evidence="16">
    <location>
        <position position="203"/>
    </location>
    <ligand>
        <name>substrate</name>
    </ligand>
</feature>
<comment type="cofactor">
    <cofactor evidence="14 17">
        <name>Zn(2+)</name>
        <dbReference type="ChEBI" id="CHEBI:29105"/>
    </cofactor>
    <text evidence="14 17">Binds 1 zinc ion.</text>
</comment>
<comment type="function">
    <text evidence="1 14">Converts 2,5-diamino-6-(ribosylamino)-4(3h)-pyrimidinone 5'-phosphate into 5-amino-6-(ribosylamino)-2,4(1h,3h)-pyrimidinedione 5'-phosphate.</text>
</comment>
<evidence type="ECO:0000256" key="8">
    <source>
        <dbReference type="ARBA" id="ARBA00022833"/>
    </source>
</evidence>
<reference evidence="19 20" key="1">
    <citation type="submission" date="2018-10" db="EMBL/GenBank/DDBJ databases">
        <title>Lactobacillus sp. R7 and Lactobacillus sp. R19 isolated from fermented mustard green product of Taiwan.</title>
        <authorList>
            <person name="Lin S.-T."/>
        </authorList>
    </citation>
    <scope>NUCLEOTIDE SEQUENCE [LARGE SCALE GENOMIC DNA]</scope>
    <source>
        <strain evidence="19 20">BCRC 81127</strain>
    </source>
</reference>
<comment type="pathway">
    <text evidence="3 14">Cofactor biosynthesis; riboflavin biosynthesis; 5-amino-6-(D-ribitylamino)uracil from GTP: step 3/4.</text>
</comment>
<dbReference type="EC" id="1.1.1.193" evidence="14"/>
<evidence type="ECO:0000256" key="13">
    <source>
        <dbReference type="ARBA" id="ARBA00049886"/>
    </source>
</evidence>
<gene>
    <name evidence="19" type="primary">ribD</name>
    <name evidence="19" type="ORF">EGT49_00585</name>
</gene>
<dbReference type="Gene3D" id="3.40.430.10">
    <property type="entry name" value="Dihydrofolate Reductase, subunit A"/>
    <property type="match status" value="1"/>
</dbReference>
<accession>A0A4Z0JTH7</accession>
<dbReference type="SUPFAM" id="SSF53927">
    <property type="entry name" value="Cytidine deaminase-like"/>
    <property type="match status" value="1"/>
</dbReference>
<dbReference type="InterPro" id="IPR050765">
    <property type="entry name" value="Riboflavin_Biosynth_HTPR"/>
</dbReference>
<feature type="binding site" evidence="16">
    <location>
        <position position="180"/>
    </location>
    <ligand>
        <name>substrate</name>
    </ligand>
</feature>
<dbReference type="InterPro" id="IPR002734">
    <property type="entry name" value="RibDG_C"/>
</dbReference>
<comment type="similarity">
    <text evidence="5 14">In the C-terminal section; belongs to the HTP reductase family.</text>
</comment>
<dbReference type="AlphaFoldDB" id="A0A4Z0JTH7"/>
<dbReference type="GO" id="GO:0008835">
    <property type="term" value="F:diaminohydroxyphosphoribosylaminopyrimidine deaminase activity"/>
    <property type="evidence" value="ECO:0007669"/>
    <property type="project" value="UniProtKB-EC"/>
</dbReference>
<feature type="binding site" evidence="16">
    <location>
        <position position="150"/>
    </location>
    <ligand>
        <name>NADP(+)</name>
        <dbReference type="ChEBI" id="CHEBI:58349"/>
    </ligand>
</feature>
<keyword evidence="8 14" id="KW-0862">Zinc</keyword>
<keyword evidence="7 14" id="KW-0479">Metal-binding</keyword>
<organism evidence="19 20">
    <name type="scientific">Companilactobacillus suantsaicola</name>
    <dbReference type="NCBI Taxonomy" id="2487723"/>
    <lineage>
        <taxon>Bacteria</taxon>
        <taxon>Bacillati</taxon>
        <taxon>Bacillota</taxon>
        <taxon>Bacilli</taxon>
        <taxon>Lactobacillales</taxon>
        <taxon>Lactobacillaceae</taxon>
        <taxon>Companilactobacillus</taxon>
    </lineage>
</organism>
<keyword evidence="10 14" id="KW-0560">Oxidoreductase</keyword>
<evidence type="ECO:0000313" key="19">
    <source>
        <dbReference type="EMBL" id="TGD25407.1"/>
    </source>
</evidence>
<evidence type="ECO:0000256" key="16">
    <source>
        <dbReference type="PIRSR" id="PIRSR006769-2"/>
    </source>
</evidence>
<dbReference type="InterPro" id="IPR016193">
    <property type="entry name" value="Cytidine_deaminase-like"/>
</dbReference>
<dbReference type="OrthoDB" id="9800865at2"/>
<evidence type="ECO:0000256" key="15">
    <source>
        <dbReference type="PIRSR" id="PIRSR006769-1"/>
    </source>
</evidence>
<comment type="pathway">
    <text evidence="2 14">Cofactor biosynthesis; riboflavin biosynthesis; 5-amino-6-(D-ribitylamino)uracil from GTP: step 2/4.</text>
</comment>
<dbReference type="InterPro" id="IPR004794">
    <property type="entry name" value="Eubact_RibD"/>
</dbReference>
<dbReference type="Proteomes" id="UP000298021">
    <property type="component" value="Unassembled WGS sequence"/>
</dbReference>